<dbReference type="InterPro" id="IPR036869">
    <property type="entry name" value="J_dom_sf"/>
</dbReference>
<dbReference type="Gene3D" id="1.10.287.110">
    <property type="entry name" value="DnaJ domain"/>
    <property type="match status" value="1"/>
</dbReference>
<feature type="region of interest" description="Disordered" evidence="7">
    <location>
        <begin position="55"/>
        <end position="78"/>
    </location>
</feature>
<dbReference type="Proteomes" id="UP001597264">
    <property type="component" value="Unassembled WGS sequence"/>
</dbReference>
<evidence type="ECO:0000256" key="7">
    <source>
        <dbReference type="SAM" id="MobiDB-lite"/>
    </source>
</evidence>
<dbReference type="EMBL" id="JBHTLR010000007">
    <property type="protein sequence ID" value="MFD1216165.1"/>
    <property type="molecule type" value="Genomic_DNA"/>
</dbReference>
<feature type="transmembrane region" description="Helical" evidence="8">
    <location>
        <begin position="302"/>
        <end position="325"/>
    </location>
</feature>
<evidence type="ECO:0000256" key="6">
    <source>
        <dbReference type="ARBA" id="ARBA00023186"/>
    </source>
</evidence>
<dbReference type="RefSeq" id="WP_230438274.1">
    <property type="nucleotide sequence ID" value="NZ_CP087715.1"/>
</dbReference>
<comment type="subcellular location">
    <subcellularLocation>
        <location evidence="1">Cell membrane</location>
        <topology evidence="1">Multi-pass membrane protein</topology>
    </subcellularLocation>
</comment>
<organism evidence="10 11">
    <name type="scientific">Microbulbifer celer</name>
    <dbReference type="NCBI Taxonomy" id="435905"/>
    <lineage>
        <taxon>Bacteria</taxon>
        <taxon>Pseudomonadati</taxon>
        <taxon>Pseudomonadota</taxon>
        <taxon>Gammaproteobacteria</taxon>
        <taxon>Cellvibrionales</taxon>
        <taxon>Microbulbiferaceae</taxon>
        <taxon>Microbulbifer</taxon>
    </lineage>
</organism>
<evidence type="ECO:0000259" key="9">
    <source>
        <dbReference type="PROSITE" id="PS50076"/>
    </source>
</evidence>
<evidence type="ECO:0000256" key="1">
    <source>
        <dbReference type="ARBA" id="ARBA00004651"/>
    </source>
</evidence>
<gene>
    <name evidence="10" type="ORF">ACFQ2X_06115</name>
</gene>
<feature type="domain" description="J" evidence="9">
    <location>
        <begin position="2"/>
        <end position="62"/>
    </location>
</feature>
<keyword evidence="3 8" id="KW-0812">Transmembrane</keyword>
<keyword evidence="11" id="KW-1185">Reference proteome</keyword>
<evidence type="ECO:0000256" key="3">
    <source>
        <dbReference type="ARBA" id="ARBA00022692"/>
    </source>
</evidence>
<sequence length="438" mass="49787">MNPWQVLGIEACDDPRAVKRAYAKQLKQNRPDEKPEAFQQLHTAYKQALHMARSRAQQREAVAEPAAEPVAEPQAVEVSTAELPPNAVEVTEPDARRTGHTHQEVINDEGAISEPKSAISEPKNADSLQQDTDSVEQEAIRVREDAARQLRIDEYRRVLAQVDALLEKRLQLNQEARWHFLAESPYMLEDEYNWNLGLAVFERFARFNEAAAARKGKYQTCITDNIIGYCDQLFGWTGNAAAYYREFDEDLADRIFDAVQEESSEHDPTAGIRGGSKLVRQKPKVVTDRLEQYFFGSLLGRALAVVLDIALIHLMIGVVATAVIMRVSGQSETDATFTGFLVSGSIFLVATWLAECSSWQTTPGKWLLGYRVTDKNFQRVGYLHGLWRTLSFTLIVPTFKIGWLINCFLSGNLLHDRMSRTYVINYRKSREEYLRRQK</sequence>
<accession>A0ABW3U8K6</accession>
<keyword evidence="2" id="KW-1003">Cell membrane</keyword>
<reference evidence="11" key="1">
    <citation type="journal article" date="2019" name="Int. J. Syst. Evol. Microbiol.">
        <title>The Global Catalogue of Microorganisms (GCM) 10K type strain sequencing project: providing services to taxonomists for standard genome sequencing and annotation.</title>
        <authorList>
            <consortium name="The Broad Institute Genomics Platform"/>
            <consortium name="The Broad Institute Genome Sequencing Center for Infectious Disease"/>
            <person name="Wu L."/>
            <person name="Ma J."/>
        </authorList>
    </citation>
    <scope>NUCLEOTIDE SEQUENCE [LARGE SCALE GENOMIC DNA]</scope>
    <source>
        <strain evidence="11">CCUG 54356</strain>
    </source>
</reference>
<evidence type="ECO:0000256" key="5">
    <source>
        <dbReference type="ARBA" id="ARBA00023136"/>
    </source>
</evidence>
<keyword evidence="5 8" id="KW-0472">Membrane</keyword>
<dbReference type="SUPFAM" id="SSF46565">
    <property type="entry name" value="Chaperone J-domain"/>
    <property type="match status" value="1"/>
</dbReference>
<feature type="compositionally biased region" description="Low complexity" evidence="7">
    <location>
        <begin position="63"/>
        <end position="78"/>
    </location>
</feature>
<feature type="transmembrane region" description="Helical" evidence="8">
    <location>
        <begin position="337"/>
        <end position="354"/>
    </location>
</feature>
<protein>
    <submittedName>
        <fullName evidence="10">RDD family protein</fullName>
    </submittedName>
</protein>
<evidence type="ECO:0000256" key="4">
    <source>
        <dbReference type="ARBA" id="ARBA00022989"/>
    </source>
</evidence>
<dbReference type="InterPro" id="IPR051791">
    <property type="entry name" value="Pra-immunoreactive"/>
</dbReference>
<dbReference type="PANTHER" id="PTHR36115">
    <property type="entry name" value="PROLINE-RICH ANTIGEN HOMOLOG-RELATED"/>
    <property type="match status" value="1"/>
</dbReference>
<evidence type="ECO:0000313" key="10">
    <source>
        <dbReference type="EMBL" id="MFD1216165.1"/>
    </source>
</evidence>
<evidence type="ECO:0000313" key="11">
    <source>
        <dbReference type="Proteomes" id="UP001597264"/>
    </source>
</evidence>
<keyword evidence="4 8" id="KW-1133">Transmembrane helix</keyword>
<feature type="region of interest" description="Disordered" evidence="7">
    <location>
        <begin position="107"/>
        <end position="132"/>
    </location>
</feature>
<dbReference type="InterPro" id="IPR001623">
    <property type="entry name" value="DnaJ_domain"/>
</dbReference>
<dbReference type="InterPro" id="IPR010432">
    <property type="entry name" value="RDD"/>
</dbReference>
<dbReference type="Pfam" id="PF06271">
    <property type="entry name" value="RDD"/>
    <property type="match status" value="1"/>
</dbReference>
<feature type="transmembrane region" description="Helical" evidence="8">
    <location>
        <begin position="386"/>
        <end position="409"/>
    </location>
</feature>
<keyword evidence="6" id="KW-0143">Chaperone</keyword>
<name>A0ABW3U8K6_9GAMM</name>
<evidence type="ECO:0000256" key="2">
    <source>
        <dbReference type="ARBA" id="ARBA00022475"/>
    </source>
</evidence>
<evidence type="ECO:0000256" key="8">
    <source>
        <dbReference type="SAM" id="Phobius"/>
    </source>
</evidence>
<dbReference type="PROSITE" id="PS50076">
    <property type="entry name" value="DNAJ_2"/>
    <property type="match status" value="1"/>
</dbReference>
<comment type="caution">
    <text evidence="10">The sequence shown here is derived from an EMBL/GenBank/DDBJ whole genome shotgun (WGS) entry which is preliminary data.</text>
</comment>
<proteinExistence type="predicted"/>